<reference evidence="2" key="1">
    <citation type="journal article" date="2020" name="mSystems">
        <title>Genome- and Community-Level Interaction Insights into Carbon Utilization and Element Cycling Functions of Hydrothermarchaeota in Hydrothermal Sediment.</title>
        <authorList>
            <person name="Zhou Z."/>
            <person name="Liu Y."/>
            <person name="Xu W."/>
            <person name="Pan J."/>
            <person name="Luo Z.H."/>
            <person name="Li M."/>
        </authorList>
    </citation>
    <scope>NUCLEOTIDE SEQUENCE [LARGE SCALE GENOMIC DNA]</scope>
    <source>
        <strain evidence="2">SpSt-767</strain>
    </source>
</reference>
<name>A0A7V6DQE6_9BACT</name>
<feature type="compositionally biased region" description="Basic and acidic residues" evidence="1">
    <location>
        <begin position="1"/>
        <end position="18"/>
    </location>
</feature>
<sequence length="132" mass="14903">MDLKDSLRQDRARGKGKEPFSPSLFSHVGGLVRSHHLGEDFRRLIDSMTCAAVEILARRCRADAKPPYESPLFFLATSAEYLLIRKILTGLNNPYLAFAHCPEEILLSATLWQRRPGLDQDVLASRHFAVLL</sequence>
<dbReference type="EMBL" id="DTGR01000175">
    <property type="protein sequence ID" value="HHS30263.1"/>
    <property type="molecule type" value="Genomic_DNA"/>
</dbReference>
<evidence type="ECO:0000313" key="2">
    <source>
        <dbReference type="EMBL" id="HHS30263.1"/>
    </source>
</evidence>
<comment type="caution">
    <text evidence="2">The sequence shown here is derived from an EMBL/GenBank/DDBJ whole genome shotgun (WGS) entry which is preliminary data.</text>
</comment>
<protein>
    <submittedName>
        <fullName evidence="2">Uncharacterized protein</fullName>
    </submittedName>
</protein>
<dbReference type="AlphaFoldDB" id="A0A7V6DQE6"/>
<organism evidence="2">
    <name type="scientific">Desulfobacca acetoxidans</name>
    <dbReference type="NCBI Taxonomy" id="60893"/>
    <lineage>
        <taxon>Bacteria</taxon>
        <taxon>Pseudomonadati</taxon>
        <taxon>Thermodesulfobacteriota</taxon>
        <taxon>Desulfobaccia</taxon>
        <taxon>Desulfobaccales</taxon>
        <taxon>Desulfobaccaceae</taxon>
        <taxon>Desulfobacca</taxon>
    </lineage>
</organism>
<proteinExistence type="predicted"/>
<feature type="region of interest" description="Disordered" evidence="1">
    <location>
        <begin position="1"/>
        <end position="20"/>
    </location>
</feature>
<evidence type="ECO:0000256" key="1">
    <source>
        <dbReference type="SAM" id="MobiDB-lite"/>
    </source>
</evidence>
<gene>
    <name evidence="2" type="ORF">ENV52_11255</name>
</gene>
<accession>A0A7V6DQE6</accession>